<feature type="domain" description="NAD(P)-binding" evidence="1">
    <location>
        <begin position="11"/>
        <end position="203"/>
    </location>
</feature>
<keyword evidence="3" id="KW-1185">Reference proteome</keyword>
<organism evidence="2 3">
    <name type="scientific">Dyadobacter helix</name>
    <dbReference type="NCBI Taxonomy" id="2822344"/>
    <lineage>
        <taxon>Bacteria</taxon>
        <taxon>Pseudomonadati</taxon>
        <taxon>Bacteroidota</taxon>
        <taxon>Cytophagia</taxon>
        <taxon>Cytophagales</taxon>
        <taxon>Spirosomataceae</taxon>
        <taxon>Dyadobacter</taxon>
    </lineage>
</organism>
<sequence>MRSYKKIAVIGGGGKTGKFLVKSLLTHGFSVKLLLRHPADFTEELLSSDSEIEIIQGDAINPQVIYTLLRGCDAVMSTLGQRPGEPLVNSVATVSVLAAMTALKIRRYMLVAGLNVDTPFDKKGTKTQMATDWMKTNYPEITADRQKTYELLRESDVEWTLVRLPMIEYADLVQETGISLEDSPGDKISAGEIARFMIAQLTDDAYVRQAPFIAWK</sequence>
<comment type="caution">
    <text evidence="2">The sequence shown here is derived from an EMBL/GenBank/DDBJ whole genome shotgun (WGS) entry which is preliminary data.</text>
</comment>
<dbReference type="Gene3D" id="3.40.50.720">
    <property type="entry name" value="NAD(P)-binding Rossmann-like Domain"/>
    <property type="match status" value="1"/>
</dbReference>
<accession>A0A916NAY1</accession>
<dbReference type="SUPFAM" id="SSF51735">
    <property type="entry name" value="NAD(P)-binding Rossmann-fold domains"/>
    <property type="match status" value="1"/>
</dbReference>
<dbReference type="GO" id="GO:0042602">
    <property type="term" value="F:riboflavin reductase (NADPH) activity"/>
    <property type="evidence" value="ECO:0007669"/>
    <property type="project" value="TreeGrafter"/>
</dbReference>
<dbReference type="GO" id="GO:0004074">
    <property type="term" value="F:biliverdin reductase [NAD(P)H] activity"/>
    <property type="evidence" value="ECO:0007669"/>
    <property type="project" value="TreeGrafter"/>
</dbReference>
<dbReference type="PANTHER" id="PTHR43355">
    <property type="entry name" value="FLAVIN REDUCTASE (NADPH)"/>
    <property type="match status" value="1"/>
</dbReference>
<dbReference type="EMBL" id="CAJRAF010000001">
    <property type="protein sequence ID" value="CAG4990632.1"/>
    <property type="molecule type" value="Genomic_DNA"/>
</dbReference>
<evidence type="ECO:0000313" key="3">
    <source>
        <dbReference type="Proteomes" id="UP000680038"/>
    </source>
</evidence>
<protein>
    <recommendedName>
        <fullName evidence="1">NAD(P)-binding domain-containing protein</fullName>
    </recommendedName>
</protein>
<dbReference type="PANTHER" id="PTHR43355:SF2">
    <property type="entry name" value="FLAVIN REDUCTASE (NADPH)"/>
    <property type="match status" value="1"/>
</dbReference>
<dbReference type="InterPro" id="IPR051606">
    <property type="entry name" value="Polyketide_Oxido-like"/>
</dbReference>
<gene>
    <name evidence="2" type="ORF">DYBT9275_00576</name>
</gene>
<dbReference type="Pfam" id="PF13460">
    <property type="entry name" value="NAD_binding_10"/>
    <property type="match status" value="1"/>
</dbReference>
<dbReference type="Proteomes" id="UP000680038">
    <property type="component" value="Unassembled WGS sequence"/>
</dbReference>
<evidence type="ECO:0000313" key="2">
    <source>
        <dbReference type="EMBL" id="CAG4990632.1"/>
    </source>
</evidence>
<name>A0A916NAY1_9BACT</name>
<dbReference type="RefSeq" id="WP_215237322.1">
    <property type="nucleotide sequence ID" value="NZ_CAJRAF010000001.1"/>
</dbReference>
<dbReference type="InterPro" id="IPR016040">
    <property type="entry name" value="NAD(P)-bd_dom"/>
</dbReference>
<dbReference type="AlphaFoldDB" id="A0A916NAY1"/>
<dbReference type="InterPro" id="IPR036291">
    <property type="entry name" value="NAD(P)-bd_dom_sf"/>
</dbReference>
<evidence type="ECO:0000259" key="1">
    <source>
        <dbReference type="Pfam" id="PF13460"/>
    </source>
</evidence>
<reference evidence="2" key="1">
    <citation type="submission" date="2021-04" db="EMBL/GenBank/DDBJ databases">
        <authorList>
            <person name="Rodrigo-Torres L."/>
            <person name="Arahal R. D."/>
            <person name="Lucena T."/>
        </authorList>
    </citation>
    <scope>NUCLEOTIDE SEQUENCE</scope>
    <source>
        <strain evidence="2">CECT 9275</strain>
    </source>
</reference>
<proteinExistence type="predicted"/>